<keyword evidence="1" id="KW-0646">Protease inhibitor</keyword>
<keyword evidence="6" id="KW-1185">Reference proteome</keyword>
<feature type="compositionally biased region" description="Basic and acidic residues" evidence="3">
    <location>
        <begin position="171"/>
        <end position="183"/>
    </location>
</feature>
<accession>A0AA87ZR90</accession>
<keyword evidence="2" id="KW-0789">Thiol protease inhibitor</keyword>
<dbReference type="Pfam" id="PF00031">
    <property type="entry name" value="Cystatin"/>
    <property type="match status" value="1"/>
</dbReference>
<evidence type="ECO:0000313" key="6">
    <source>
        <dbReference type="Proteomes" id="UP001187192"/>
    </source>
</evidence>
<dbReference type="Gene3D" id="3.10.450.10">
    <property type="match status" value="1"/>
</dbReference>
<comment type="caution">
    <text evidence="5">The sequence shown here is derived from an EMBL/GenBank/DDBJ whole genome shotgun (WGS) entry which is preliminary data.</text>
</comment>
<dbReference type="EMBL" id="BTGU01000007">
    <property type="protein sequence ID" value="GMN37940.1"/>
    <property type="molecule type" value="Genomic_DNA"/>
</dbReference>
<dbReference type="InterPro" id="IPR046350">
    <property type="entry name" value="Cystatin_sf"/>
</dbReference>
<feature type="region of interest" description="Disordered" evidence="3">
    <location>
        <begin position="162"/>
        <end position="185"/>
    </location>
</feature>
<dbReference type="Proteomes" id="UP001187192">
    <property type="component" value="Unassembled WGS sequence"/>
</dbReference>
<dbReference type="GO" id="GO:0004869">
    <property type="term" value="F:cysteine-type endopeptidase inhibitor activity"/>
    <property type="evidence" value="ECO:0007669"/>
    <property type="project" value="UniProtKB-KW"/>
</dbReference>
<evidence type="ECO:0000256" key="3">
    <source>
        <dbReference type="SAM" id="MobiDB-lite"/>
    </source>
</evidence>
<feature type="domain" description="Cystatin" evidence="4">
    <location>
        <begin position="219"/>
        <end position="277"/>
    </location>
</feature>
<sequence>MFRMSRYLVVVLAERKLTVLRLCCRQATYGKPVIQDGRAWRGIDFHQIRCLLFSFPDCTSLLRSLGMEVRPSDSPPLLQGVVVPPSDCRPPPRVPRFYPEELLCGRVASLSTDLESVQAPAQSVIDYLNEKTVVSNLSLKEVIRADEQFVKEIDHVTIRNKGGDGDGNVALKDDAGKDGDSRNADIQGKNDASCVNIGVRMWRIMHPRDIKFDKVIVLPMRPDNERVHSSARFALACMNHHMGTDLTLVKIVRAKMQLMAGTHFFFTMKASDNRLYKAKVDIDRHGKRSLGYMKLIVPPNTRDNDSHIVEKDVKNGKDGDYHIANDAGKDGNSHDADDVGEDMIDAVQMMHGEGLSKDDDA</sequence>
<protein>
    <recommendedName>
        <fullName evidence="4">Cystatin domain-containing protein</fullName>
    </recommendedName>
</protein>
<gene>
    <name evidence="5" type="ORF">TIFTF001_007223</name>
</gene>
<organism evidence="5 6">
    <name type="scientific">Ficus carica</name>
    <name type="common">Common fig</name>
    <dbReference type="NCBI Taxonomy" id="3494"/>
    <lineage>
        <taxon>Eukaryota</taxon>
        <taxon>Viridiplantae</taxon>
        <taxon>Streptophyta</taxon>
        <taxon>Embryophyta</taxon>
        <taxon>Tracheophyta</taxon>
        <taxon>Spermatophyta</taxon>
        <taxon>Magnoliopsida</taxon>
        <taxon>eudicotyledons</taxon>
        <taxon>Gunneridae</taxon>
        <taxon>Pentapetalae</taxon>
        <taxon>rosids</taxon>
        <taxon>fabids</taxon>
        <taxon>Rosales</taxon>
        <taxon>Moraceae</taxon>
        <taxon>Ficeae</taxon>
        <taxon>Ficus</taxon>
    </lineage>
</organism>
<dbReference type="SUPFAM" id="SSF54403">
    <property type="entry name" value="Cystatin/monellin"/>
    <property type="match status" value="1"/>
</dbReference>
<evidence type="ECO:0000259" key="4">
    <source>
        <dbReference type="Pfam" id="PF00031"/>
    </source>
</evidence>
<dbReference type="InterPro" id="IPR000010">
    <property type="entry name" value="Cystatin_dom"/>
</dbReference>
<proteinExistence type="predicted"/>
<reference evidence="5" key="1">
    <citation type="submission" date="2023-07" db="EMBL/GenBank/DDBJ databases">
        <title>draft genome sequence of fig (Ficus carica).</title>
        <authorList>
            <person name="Takahashi T."/>
            <person name="Nishimura K."/>
        </authorList>
    </citation>
    <scope>NUCLEOTIDE SEQUENCE</scope>
</reference>
<dbReference type="AlphaFoldDB" id="A0AA87ZR90"/>
<evidence type="ECO:0000256" key="1">
    <source>
        <dbReference type="ARBA" id="ARBA00022690"/>
    </source>
</evidence>
<evidence type="ECO:0000313" key="5">
    <source>
        <dbReference type="EMBL" id="GMN37940.1"/>
    </source>
</evidence>
<name>A0AA87ZR90_FICCA</name>
<evidence type="ECO:0000256" key="2">
    <source>
        <dbReference type="ARBA" id="ARBA00022704"/>
    </source>
</evidence>
<dbReference type="CDD" id="cd00042">
    <property type="entry name" value="CY"/>
    <property type="match status" value="1"/>
</dbReference>